<evidence type="ECO:0000313" key="1">
    <source>
        <dbReference type="EMBL" id="SHO47707.1"/>
    </source>
</evidence>
<accession>A0A2H1EJ36</accession>
<name>A0A2H1EJ36_9ARCH</name>
<sequence length="112" mass="13166">MLSVGVKISQHVLDLEMSFNRETIRKNMAEQAEIDKIKKKIDKNEHSLQTKIKKLQSIWEDTGLDPKDQSYLIEKTMRFEMAQTEIGSVFSLFGEIIEEYKKLCKELEKLEE</sequence>
<evidence type="ECO:0000313" key="2">
    <source>
        <dbReference type="Proteomes" id="UP000232412"/>
    </source>
</evidence>
<reference evidence="2" key="1">
    <citation type="submission" date="2016-12" db="EMBL/GenBank/DDBJ databases">
        <authorList>
            <person name="Herbold C."/>
        </authorList>
    </citation>
    <scope>NUCLEOTIDE SEQUENCE [LARGE SCALE GENOMIC DNA]</scope>
</reference>
<keyword evidence="2" id="KW-1185">Reference proteome</keyword>
<dbReference type="Proteomes" id="UP000232412">
    <property type="component" value="Unassembled WGS sequence"/>
</dbReference>
<organism evidence="1 2">
    <name type="scientific">Nitrosotalea sinensis</name>
    <dbReference type="NCBI Taxonomy" id="1499975"/>
    <lineage>
        <taxon>Archaea</taxon>
        <taxon>Nitrososphaerota</taxon>
        <taxon>Nitrososphaeria</taxon>
        <taxon>Nitrosotaleales</taxon>
        <taxon>Nitrosotaleaceae</taxon>
        <taxon>Nitrosotalea</taxon>
    </lineage>
</organism>
<dbReference type="AlphaFoldDB" id="A0A2H1EJ36"/>
<dbReference type="EMBL" id="FRFC01000005">
    <property type="protein sequence ID" value="SHO47707.1"/>
    <property type="molecule type" value="Genomic_DNA"/>
</dbReference>
<proteinExistence type="predicted"/>
<gene>
    <name evidence="1" type="ORF">NSIN_40194</name>
</gene>
<protein>
    <submittedName>
        <fullName evidence="1">Uncharacterized protein</fullName>
    </submittedName>
</protein>